<dbReference type="eggNOG" id="arCOG00742">
    <property type="taxonomic scope" value="Archaea"/>
</dbReference>
<organism evidence="1 2">
    <name type="scientific">Pyrobaculum neutrophilum (strain DSM 2338 / JCM 9278 / NBRC 100436 / V24Sta)</name>
    <name type="common">Thermoproteus neutrophilus</name>
    <dbReference type="NCBI Taxonomy" id="444157"/>
    <lineage>
        <taxon>Archaea</taxon>
        <taxon>Thermoproteota</taxon>
        <taxon>Thermoprotei</taxon>
        <taxon>Thermoproteales</taxon>
        <taxon>Thermoproteaceae</taxon>
        <taxon>Pyrobaculum</taxon>
    </lineage>
</organism>
<sequence>MSVRWVLRRALELGSFSVYRLASLSPFSNSTVYYAVEKLNRDGALRCGAGRCEANAGAYLAYYRAFGCDDVLAEAVKREFGQFDRDEICGFFASLADTHPGTWLELAVAALLRGVKSSLVAAIAAKYGMELDEIHRGVAVNGVFAGHCRRCGLVVTPCIKK</sequence>
<dbReference type="HOGENOM" id="CLU_1485942_0_0_2"/>
<dbReference type="EMBL" id="CP001014">
    <property type="protein sequence ID" value="ACB39990.1"/>
    <property type="molecule type" value="Genomic_DNA"/>
</dbReference>
<proteinExistence type="predicted"/>
<name>B1YDX7_PYRNV</name>
<evidence type="ECO:0000313" key="2">
    <source>
        <dbReference type="Proteomes" id="UP000001694"/>
    </source>
</evidence>
<dbReference type="AlphaFoldDB" id="B1YDX7"/>
<dbReference type="KEGG" id="tne:Tneu_1059"/>
<protein>
    <submittedName>
        <fullName evidence="1">Uncharacterized protein</fullName>
    </submittedName>
</protein>
<dbReference type="GeneID" id="6166280"/>
<accession>B1YDX7</accession>
<dbReference type="Proteomes" id="UP000001694">
    <property type="component" value="Chromosome"/>
</dbReference>
<dbReference type="STRING" id="444157.Tneu_1059"/>
<keyword evidence="2" id="KW-1185">Reference proteome</keyword>
<dbReference type="RefSeq" id="WP_012350409.1">
    <property type="nucleotide sequence ID" value="NC_010525.1"/>
</dbReference>
<reference evidence="1" key="1">
    <citation type="submission" date="2008-03" db="EMBL/GenBank/DDBJ databases">
        <title>Complete sequence of Thermoproteus neutrophilus V24Sta.</title>
        <authorList>
            <consortium name="US DOE Joint Genome Institute"/>
            <person name="Copeland A."/>
            <person name="Lucas S."/>
            <person name="Lapidus A."/>
            <person name="Glavina del Rio T."/>
            <person name="Dalin E."/>
            <person name="Tice H."/>
            <person name="Bruce D."/>
            <person name="Goodwin L."/>
            <person name="Pitluck S."/>
            <person name="Sims D."/>
            <person name="Brettin T."/>
            <person name="Detter J.C."/>
            <person name="Han C."/>
            <person name="Kuske C.R."/>
            <person name="Schmutz J."/>
            <person name="Larimer F."/>
            <person name="Land M."/>
            <person name="Hauser L."/>
            <person name="Kyrpides N."/>
            <person name="Mikhailova N."/>
            <person name="Biddle J.F."/>
            <person name="Zhang Z."/>
            <person name="Fitz-Gibbon S.T."/>
            <person name="Lowe T.M."/>
            <person name="Saltikov C."/>
            <person name="House C.H."/>
            <person name="Richardson P."/>
        </authorList>
    </citation>
    <scope>NUCLEOTIDE SEQUENCE [LARGE SCALE GENOMIC DNA]</scope>
    <source>
        <strain evidence="1">V24Sta</strain>
    </source>
</reference>
<dbReference type="OrthoDB" id="27411at2157"/>
<gene>
    <name evidence="1" type="ordered locus">Tneu_1059</name>
</gene>
<evidence type="ECO:0000313" key="1">
    <source>
        <dbReference type="EMBL" id="ACB39990.1"/>
    </source>
</evidence>